<evidence type="ECO:0000313" key="2">
    <source>
        <dbReference type="EMBL" id="CCM63942.1"/>
    </source>
</evidence>
<protein>
    <submittedName>
        <fullName evidence="2">Putative Phosphoglycerate mutase family protein</fullName>
    </submittedName>
</protein>
<proteinExistence type="predicted"/>
<sequence>MASDAPLHQRPYEPPPGSVTVTLIRHGASAPVVPGRRQPMLDGQGNPPLDPIGVEQAERTAEALCRPDRHPFEAIYCSTMVRTQQTAEPLAQRTGLTPVVLADLREVYLGDLEGGLLREAVATGDPIFEQTMRAERWDTIPGAESEEAFSERLARGLAVAVEGRVDQRVALVVHGGVIARMLADLTGASNFAFKGADNASVSEFVLLEDGRRWLRSYNIRYW</sequence>
<dbReference type="EMBL" id="CANL01000025">
    <property type="protein sequence ID" value="CCM63942.1"/>
    <property type="molecule type" value="Genomic_DNA"/>
</dbReference>
<dbReference type="Gene3D" id="3.40.50.1240">
    <property type="entry name" value="Phosphoglycerate mutase-like"/>
    <property type="match status" value="1"/>
</dbReference>
<reference evidence="2 3" key="1">
    <citation type="journal article" date="2013" name="ISME J.">
        <title>Metabolic model for the filamentous 'Candidatus Microthrix parvicella' based on genomic and metagenomic analyses.</title>
        <authorList>
            <person name="Jon McIlroy S."/>
            <person name="Kristiansen R."/>
            <person name="Albertsen M."/>
            <person name="Michael Karst S."/>
            <person name="Rossetti S."/>
            <person name="Lund Nielsen J."/>
            <person name="Tandoi V."/>
            <person name="James Seviour R."/>
            <person name="Nielsen P.H."/>
        </authorList>
    </citation>
    <scope>NUCLEOTIDE SEQUENCE [LARGE SCALE GENOMIC DNA]</scope>
    <source>
        <strain evidence="2 3">RN1</strain>
    </source>
</reference>
<dbReference type="InterPro" id="IPR029033">
    <property type="entry name" value="His_PPase_superfam"/>
</dbReference>
<dbReference type="SUPFAM" id="SSF53254">
    <property type="entry name" value="Phosphoglycerate mutase-like"/>
    <property type="match status" value="1"/>
</dbReference>
<dbReference type="InterPro" id="IPR050275">
    <property type="entry name" value="PGM_Phosphatase"/>
</dbReference>
<name>R4Z5S2_9ACTN</name>
<dbReference type="GO" id="GO:0005737">
    <property type="term" value="C:cytoplasm"/>
    <property type="evidence" value="ECO:0007669"/>
    <property type="project" value="TreeGrafter"/>
</dbReference>
<organism evidence="2 3">
    <name type="scientific">Candidatus Neomicrothrix parvicella RN1</name>
    <dbReference type="NCBI Taxonomy" id="1229780"/>
    <lineage>
        <taxon>Bacteria</taxon>
        <taxon>Bacillati</taxon>
        <taxon>Actinomycetota</taxon>
        <taxon>Acidimicrobiia</taxon>
        <taxon>Acidimicrobiales</taxon>
        <taxon>Microthrixaceae</taxon>
        <taxon>Candidatus Neomicrothrix</taxon>
    </lineage>
</organism>
<dbReference type="SMART" id="SM00855">
    <property type="entry name" value="PGAM"/>
    <property type="match status" value="1"/>
</dbReference>
<dbReference type="HOGENOM" id="CLU_033323_9_5_11"/>
<feature type="region of interest" description="Disordered" evidence="1">
    <location>
        <begin position="32"/>
        <end position="52"/>
    </location>
</feature>
<dbReference type="PANTHER" id="PTHR48100:SF1">
    <property type="entry name" value="HISTIDINE PHOSPHATASE FAMILY PROTEIN-RELATED"/>
    <property type="match status" value="1"/>
</dbReference>
<dbReference type="InterPro" id="IPR013078">
    <property type="entry name" value="His_Pase_superF_clade-1"/>
</dbReference>
<evidence type="ECO:0000313" key="3">
    <source>
        <dbReference type="Proteomes" id="UP000018291"/>
    </source>
</evidence>
<dbReference type="CDD" id="cd07067">
    <property type="entry name" value="HP_PGM_like"/>
    <property type="match status" value="1"/>
</dbReference>
<dbReference type="Proteomes" id="UP000018291">
    <property type="component" value="Unassembled WGS sequence"/>
</dbReference>
<dbReference type="RefSeq" id="WP_012227322.1">
    <property type="nucleotide sequence ID" value="NZ_HG422565.1"/>
</dbReference>
<evidence type="ECO:0000256" key="1">
    <source>
        <dbReference type="SAM" id="MobiDB-lite"/>
    </source>
</evidence>
<dbReference type="AlphaFoldDB" id="R4Z5S2"/>
<dbReference type="STRING" id="1229780.BN381_310038"/>
<dbReference type="OrthoDB" id="9783269at2"/>
<gene>
    <name evidence="2" type="ORF">BN381_310038</name>
</gene>
<dbReference type="Pfam" id="PF00300">
    <property type="entry name" value="His_Phos_1"/>
    <property type="match status" value="1"/>
</dbReference>
<keyword evidence="3" id="KW-1185">Reference proteome</keyword>
<accession>R4Z5S2</accession>
<dbReference type="PANTHER" id="PTHR48100">
    <property type="entry name" value="BROAD-SPECIFICITY PHOSPHATASE YOR283W-RELATED"/>
    <property type="match status" value="1"/>
</dbReference>
<comment type="caution">
    <text evidence="2">The sequence shown here is derived from an EMBL/GenBank/DDBJ whole genome shotgun (WGS) entry which is preliminary data.</text>
</comment>
<dbReference type="GO" id="GO:0016791">
    <property type="term" value="F:phosphatase activity"/>
    <property type="evidence" value="ECO:0007669"/>
    <property type="project" value="TreeGrafter"/>
</dbReference>
<dbReference type="eggNOG" id="COG0406">
    <property type="taxonomic scope" value="Bacteria"/>
</dbReference>